<feature type="compositionally biased region" description="Basic and acidic residues" evidence="6">
    <location>
        <begin position="52"/>
        <end position="68"/>
    </location>
</feature>
<evidence type="ECO:0000256" key="2">
    <source>
        <dbReference type="ARBA" id="ARBA00010400"/>
    </source>
</evidence>
<comment type="subcellular location">
    <subcellularLocation>
        <location evidence="1 5">Secreted</location>
    </subcellularLocation>
</comment>
<sequence>MRFHFILLVALSALFAGTSALSATANADQASHLGHSVIAGRGGNGRSLRPARTSEDAEAKDSTDGEERAGGISTLISKISDKIPRSLDRGKSEEAVLKKLGLTGLEGAALKGHKNYPSYSKYMDKLEEKKIIDLSNRDSPTSNLLDNLKLYKSTIWRKGTTRGEVLTQLKEAAKRTEEYKLFKRVANTLDDP</sequence>
<keyword evidence="4 5" id="KW-0732">Signal</keyword>
<proteinExistence type="inferred from homology"/>
<keyword evidence="3 5" id="KW-0964">Secreted</keyword>
<name>A0A8T1WI19_9STRA</name>
<protein>
    <recommendedName>
        <fullName evidence="5">RxLR effector protein</fullName>
    </recommendedName>
</protein>
<comment type="caution">
    <text evidence="7">The sequence shown here is derived from an EMBL/GenBank/DDBJ whole genome shotgun (WGS) entry which is preliminary data.</text>
</comment>
<gene>
    <name evidence="7" type="ORF">PHYPSEUDO_001891</name>
</gene>
<reference evidence="7" key="1">
    <citation type="submission" date="2021-02" db="EMBL/GenBank/DDBJ databases">
        <authorList>
            <person name="Palmer J.M."/>
        </authorList>
    </citation>
    <scope>NUCLEOTIDE SEQUENCE</scope>
    <source>
        <strain evidence="7">SCRP734</strain>
    </source>
</reference>
<feature type="chain" id="PRO_5035835174" description="RxLR effector protein" evidence="5">
    <location>
        <begin position="21"/>
        <end position="192"/>
    </location>
</feature>
<evidence type="ECO:0000256" key="1">
    <source>
        <dbReference type="ARBA" id="ARBA00004613"/>
    </source>
</evidence>
<comment type="similarity">
    <text evidence="2 5">Belongs to the RxLR effector family.</text>
</comment>
<dbReference type="EMBL" id="JAGDFM010000013">
    <property type="protein sequence ID" value="KAG7392168.1"/>
    <property type="molecule type" value="Genomic_DNA"/>
</dbReference>
<keyword evidence="8" id="KW-1185">Reference proteome</keyword>
<dbReference type="OrthoDB" id="129679at2759"/>
<dbReference type="Proteomes" id="UP000694044">
    <property type="component" value="Unassembled WGS sequence"/>
</dbReference>
<organism evidence="7 8">
    <name type="scientific">Phytophthora pseudosyringae</name>
    <dbReference type="NCBI Taxonomy" id="221518"/>
    <lineage>
        <taxon>Eukaryota</taxon>
        <taxon>Sar</taxon>
        <taxon>Stramenopiles</taxon>
        <taxon>Oomycota</taxon>
        <taxon>Peronosporomycetes</taxon>
        <taxon>Peronosporales</taxon>
        <taxon>Peronosporaceae</taxon>
        <taxon>Phytophthora</taxon>
    </lineage>
</organism>
<evidence type="ECO:0000313" key="8">
    <source>
        <dbReference type="Proteomes" id="UP000694044"/>
    </source>
</evidence>
<dbReference type="InterPro" id="IPR031825">
    <property type="entry name" value="RXLR"/>
</dbReference>
<dbReference type="AlphaFoldDB" id="A0A8T1WI19"/>
<evidence type="ECO:0000256" key="4">
    <source>
        <dbReference type="ARBA" id="ARBA00022729"/>
    </source>
</evidence>
<comment type="domain">
    <text evidence="5">The RxLR-dEER motif acts to carry the protein into the host cell cytoplasm through binding to cell surface phosphatidylinositol-3-phosphate.</text>
</comment>
<evidence type="ECO:0000256" key="6">
    <source>
        <dbReference type="SAM" id="MobiDB-lite"/>
    </source>
</evidence>
<feature type="signal peptide" evidence="5">
    <location>
        <begin position="1"/>
        <end position="20"/>
    </location>
</feature>
<dbReference type="Pfam" id="PF16810">
    <property type="entry name" value="RXLR"/>
    <property type="match status" value="1"/>
</dbReference>
<evidence type="ECO:0000313" key="7">
    <source>
        <dbReference type="EMBL" id="KAG7392168.1"/>
    </source>
</evidence>
<accession>A0A8T1WI19</accession>
<comment type="function">
    <text evidence="5">Effector that suppresses plant defense responses during pathogen infection.</text>
</comment>
<feature type="region of interest" description="Disordered" evidence="6">
    <location>
        <begin position="36"/>
        <end position="68"/>
    </location>
</feature>
<evidence type="ECO:0000256" key="3">
    <source>
        <dbReference type="ARBA" id="ARBA00022525"/>
    </source>
</evidence>
<evidence type="ECO:0000256" key="5">
    <source>
        <dbReference type="RuleBase" id="RU367124"/>
    </source>
</evidence>